<dbReference type="InterPro" id="IPR029039">
    <property type="entry name" value="Flavoprotein-like_sf"/>
</dbReference>
<dbReference type="InterPro" id="IPR051545">
    <property type="entry name" value="NAD(P)H_dehydrogenase_qn"/>
</dbReference>
<comment type="similarity">
    <text evidence="1">Belongs to the NAD(P)H dehydrogenase (quinone) family.</text>
</comment>
<dbReference type="InterPro" id="IPR003680">
    <property type="entry name" value="Flavodoxin_fold"/>
</dbReference>
<proteinExistence type="inferred from homology"/>
<evidence type="ECO:0000256" key="1">
    <source>
        <dbReference type="ARBA" id="ARBA00006252"/>
    </source>
</evidence>
<evidence type="ECO:0000313" key="5">
    <source>
        <dbReference type="Proteomes" id="UP000721236"/>
    </source>
</evidence>
<evidence type="ECO:0000259" key="3">
    <source>
        <dbReference type="Pfam" id="PF02525"/>
    </source>
</evidence>
<dbReference type="EC" id="1.7.1.17" evidence="4"/>
<organism evidence="4 5">
    <name type="scientific">Cupriavidus respiraculi</name>
    <dbReference type="NCBI Taxonomy" id="195930"/>
    <lineage>
        <taxon>Bacteria</taxon>
        <taxon>Pseudomonadati</taxon>
        <taxon>Pseudomonadota</taxon>
        <taxon>Betaproteobacteria</taxon>
        <taxon>Burkholderiales</taxon>
        <taxon>Burkholderiaceae</taxon>
        <taxon>Cupriavidus</taxon>
    </lineage>
</organism>
<keyword evidence="2 4" id="KW-0560">Oxidoreductase</keyword>
<dbReference type="Proteomes" id="UP000721236">
    <property type="component" value="Unassembled WGS sequence"/>
</dbReference>
<reference evidence="4 5" key="1">
    <citation type="submission" date="2021-08" db="EMBL/GenBank/DDBJ databases">
        <authorList>
            <person name="Peeters C."/>
        </authorList>
    </citation>
    <scope>NUCLEOTIDE SEQUENCE [LARGE SCALE GENOMIC DNA]</scope>
    <source>
        <strain evidence="4 5">LMG 21510</strain>
    </source>
</reference>
<evidence type="ECO:0000313" key="4">
    <source>
        <dbReference type="EMBL" id="CAG9165884.1"/>
    </source>
</evidence>
<protein>
    <submittedName>
        <fullName evidence="4">FMN-dependent NADH-azoreductase</fullName>
        <ecNumber evidence="4">1.7.1.17</ecNumber>
    </submittedName>
</protein>
<dbReference type="PANTHER" id="PTHR10204:SF34">
    <property type="entry name" value="NAD(P)H DEHYDROGENASE [QUINONE] 1 ISOFORM 1"/>
    <property type="match status" value="1"/>
</dbReference>
<evidence type="ECO:0000256" key="2">
    <source>
        <dbReference type="ARBA" id="ARBA00023002"/>
    </source>
</evidence>
<sequence length="208" mass="22253">MHALIVVAHPERKSLSHSIARHVAEGLSAVGAGHTFEIADLVAEGFDPTFREADLAVHRTKAAPPADVAAEQARIERADALVLVYPVYWWSMPAVLKGWIDRVFSNGWAFDFSADTPLVKKLRGRQVHLVAIAGADSPTYARHGYATAMKTQIEHGIFDYCGASVASAELMVNSESEDPAGHLDTARKLGRGLFAGAAREAAKVAGVA</sequence>
<feature type="domain" description="Flavodoxin-like fold" evidence="3">
    <location>
        <begin position="1"/>
        <end position="173"/>
    </location>
</feature>
<keyword evidence="5" id="KW-1185">Reference proteome</keyword>
<name>A0ABM8WEY1_9BURK</name>
<dbReference type="GO" id="GO:0016491">
    <property type="term" value="F:oxidoreductase activity"/>
    <property type="evidence" value="ECO:0007669"/>
    <property type="project" value="UniProtKB-KW"/>
</dbReference>
<dbReference type="Gene3D" id="3.40.50.360">
    <property type="match status" value="1"/>
</dbReference>
<dbReference type="SUPFAM" id="SSF52218">
    <property type="entry name" value="Flavoproteins"/>
    <property type="match status" value="1"/>
</dbReference>
<dbReference type="EMBL" id="CAJZAH010000001">
    <property type="protein sequence ID" value="CAG9165884.1"/>
    <property type="molecule type" value="Genomic_DNA"/>
</dbReference>
<dbReference type="PANTHER" id="PTHR10204">
    <property type="entry name" value="NAD P H OXIDOREDUCTASE-RELATED"/>
    <property type="match status" value="1"/>
</dbReference>
<accession>A0ABM8WEY1</accession>
<dbReference type="RefSeq" id="WP_224039135.1">
    <property type="nucleotide sequence ID" value="NZ_CAJZAH010000001.1"/>
</dbReference>
<dbReference type="Pfam" id="PF02525">
    <property type="entry name" value="Flavodoxin_2"/>
    <property type="match status" value="1"/>
</dbReference>
<gene>
    <name evidence="4" type="primary">azoR_1</name>
    <name evidence="4" type="ORF">LMG21510_00233</name>
</gene>
<comment type="caution">
    <text evidence="4">The sequence shown here is derived from an EMBL/GenBank/DDBJ whole genome shotgun (WGS) entry which is preliminary data.</text>
</comment>